<dbReference type="Proteomes" id="UP000322699">
    <property type="component" value="Unassembled WGS sequence"/>
</dbReference>
<dbReference type="AlphaFoldDB" id="A0A5B1CNX9"/>
<comment type="caution">
    <text evidence="1">The sequence shown here is derived from an EMBL/GenBank/DDBJ whole genome shotgun (WGS) entry which is preliminary data.</text>
</comment>
<dbReference type="EMBL" id="VRLW01000001">
    <property type="protein sequence ID" value="KAA1262082.1"/>
    <property type="molecule type" value="Genomic_DNA"/>
</dbReference>
<dbReference type="NCBIfam" id="TIGR02574">
    <property type="entry name" value="stabl_TIGR02574"/>
    <property type="match status" value="1"/>
</dbReference>
<name>A0A5B1CNX9_9BACT</name>
<proteinExistence type="predicted"/>
<sequence>MPEYHDVLGDATRLPISDQLRLIDDLASSVPDDQPPHLSAEWLAEIQRRSDAIDDGSVQTESWSAIRERLFAKHGVRDVG</sequence>
<dbReference type="RefSeq" id="WP_068267365.1">
    <property type="nucleotide sequence ID" value="NZ_LWSK01000196.1"/>
</dbReference>
<evidence type="ECO:0000313" key="2">
    <source>
        <dbReference type="Proteomes" id="UP000322699"/>
    </source>
</evidence>
<protein>
    <submittedName>
        <fullName evidence="1">Putative addiction module component</fullName>
    </submittedName>
</protein>
<accession>A0A5B1CNX9</accession>
<keyword evidence="2" id="KW-1185">Reference proteome</keyword>
<dbReference type="InterPro" id="IPR013406">
    <property type="entry name" value="CHP02574_addiction_mod"/>
</dbReference>
<dbReference type="OrthoDB" id="286240at2"/>
<evidence type="ECO:0000313" key="1">
    <source>
        <dbReference type="EMBL" id="KAA1262082.1"/>
    </source>
</evidence>
<gene>
    <name evidence="1" type="ORF">LF1_46430</name>
</gene>
<organism evidence="1 2">
    <name type="scientific">Rubripirellula obstinata</name>
    <dbReference type="NCBI Taxonomy" id="406547"/>
    <lineage>
        <taxon>Bacteria</taxon>
        <taxon>Pseudomonadati</taxon>
        <taxon>Planctomycetota</taxon>
        <taxon>Planctomycetia</taxon>
        <taxon>Pirellulales</taxon>
        <taxon>Pirellulaceae</taxon>
        <taxon>Rubripirellula</taxon>
    </lineage>
</organism>
<dbReference type="Pfam" id="PF09720">
    <property type="entry name" value="Unstab_antitox"/>
    <property type="match status" value="1"/>
</dbReference>
<reference evidence="1 2" key="1">
    <citation type="submission" date="2019-08" db="EMBL/GenBank/DDBJ databases">
        <title>Deep-cultivation of Planctomycetes and their phenomic and genomic characterization uncovers novel biology.</title>
        <authorList>
            <person name="Wiegand S."/>
            <person name="Jogler M."/>
            <person name="Boedeker C."/>
            <person name="Pinto D."/>
            <person name="Vollmers J."/>
            <person name="Rivas-Marin E."/>
            <person name="Kohn T."/>
            <person name="Peeters S.H."/>
            <person name="Heuer A."/>
            <person name="Rast P."/>
            <person name="Oberbeckmann S."/>
            <person name="Bunk B."/>
            <person name="Jeske O."/>
            <person name="Meyerdierks A."/>
            <person name="Storesund J.E."/>
            <person name="Kallscheuer N."/>
            <person name="Luecker S."/>
            <person name="Lage O.M."/>
            <person name="Pohl T."/>
            <person name="Merkel B.J."/>
            <person name="Hornburger P."/>
            <person name="Mueller R.-W."/>
            <person name="Bruemmer F."/>
            <person name="Labrenz M."/>
            <person name="Spormann A.M."/>
            <person name="Op Den Camp H."/>
            <person name="Overmann J."/>
            <person name="Amann R."/>
            <person name="Jetten M.S.M."/>
            <person name="Mascher T."/>
            <person name="Medema M.H."/>
            <person name="Devos D.P."/>
            <person name="Kaster A.-K."/>
            <person name="Ovreas L."/>
            <person name="Rohde M."/>
            <person name="Galperin M.Y."/>
            <person name="Jogler C."/>
        </authorList>
    </citation>
    <scope>NUCLEOTIDE SEQUENCE [LARGE SCALE GENOMIC DNA]</scope>
    <source>
        <strain evidence="1 2">LF1</strain>
    </source>
</reference>